<feature type="region of interest" description="Disordered" evidence="1">
    <location>
        <begin position="1"/>
        <end position="75"/>
    </location>
</feature>
<dbReference type="InterPro" id="IPR045211">
    <property type="entry name" value="TFP11/STIP/Ntr1"/>
</dbReference>
<evidence type="ECO:0000259" key="2">
    <source>
        <dbReference type="PROSITE" id="PS50174"/>
    </source>
</evidence>
<evidence type="ECO:0000313" key="4">
    <source>
        <dbReference type="Proteomes" id="UP001497383"/>
    </source>
</evidence>
<feature type="compositionally biased region" description="Acidic residues" evidence="1">
    <location>
        <begin position="45"/>
        <end position="60"/>
    </location>
</feature>
<dbReference type="PROSITE" id="PS50174">
    <property type="entry name" value="G_PATCH"/>
    <property type="match status" value="1"/>
</dbReference>
<proteinExistence type="predicted"/>
<feature type="compositionally biased region" description="Polar residues" evidence="1">
    <location>
        <begin position="21"/>
        <end position="42"/>
    </location>
</feature>
<evidence type="ECO:0000313" key="3">
    <source>
        <dbReference type="EMBL" id="CAK9438680.1"/>
    </source>
</evidence>
<dbReference type="GeneID" id="92208100"/>
<dbReference type="Pfam" id="PF01585">
    <property type="entry name" value="G-patch"/>
    <property type="match status" value="1"/>
</dbReference>
<dbReference type="EMBL" id="OZ022407">
    <property type="protein sequence ID" value="CAK9438680.1"/>
    <property type="molecule type" value="Genomic_DNA"/>
</dbReference>
<dbReference type="PANTHER" id="PTHR23329:SF1">
    <property type="entry name" value="TUFTELIN-INTERACTING PROTEIN 11"/>
    <property type="match status" value="1"/>
</dbReference>
<gene>
    <name evidence="3" type="ORF">LODBEIA_P29040</name>
</gene>
<feature type="domain" description="G-patch" evidence="2">
    <location>
        <begin position="82"/>
        <end position="128"/>
    </location>
</feature>
<dbReference type="Proteomes" id="UP001497383">
    <property type="component" value="Chromosome 3"/>
</dbReference>
<name>A0ABP0ZKL2_9ASCO</name>
<reference evidence="3 4" key="1">
    <citation type="submission" date="2024-03" db="EMBL/GenBank/DDBJ databases">
        <authorList>
            <person name="Brejova B."/>
        </authorList>
    </citation>
    <scope>NUCLEOTIDE SEQUENCE [LARGE SCALE GENOMIC DNA]</scope>
    <source>
        <strain evidence="3 4">CBS 14171</strain>
    </source>
</reference>
<dbReference type="SMART" id="SM00443">
    <property type="entry name" value="G_patch"/>
    <property type="match status" value="1"/>
</dbReference>
<protein>
    <recommendedName>
        <fullName evidence="2">G-patch domain-containing protein</fullName>
    </recommendedName>
</protein>
<dbReference type="InterPro" id="IPR000467">
    <property type="entry name" value="G_patch_dom"/>
</dbReference>
<dbReference type="PANTHER" id="PTHR23329">
    <property type="entry name" value="TUFTELIN-INTERACTING PROTEIN 11-RELATED"/>
    <property type="match status" value="1"/>
</dbReference>
<keyword evidence="4" id="KW-1185">Reference proteome</keyword>
<organism evidence="3 4">
    <name type="scientific">Lodderomyces beijingensis</name>
    <dbReference type="NCBI Taxonomy" id="1775926"/>
    <lineage>
        <taxon>Eukaryota</taxon>
        <taxon>Fungi</taxon>
        <taxon>Dikarya</taxon>
        <taxon>Ascomycota</taxon>
        <taxon>Saccharomycotina</taxon>
        <taxon>Pichiomycetes</taxon>
        <taxon>Debaryomycetaceae</taxon>
        <taxon>Candida/Lodderomyces clade</taxon>
        <taxon>Lodderomyces</taxon>
    </lineage>
</organism>
<evidence type="ECO:0000256" key="1">
    <source>
        <dbReference type="SAM" id="MobiDB-lite"/>
    </source>
</evidence>
<sequence>MASNFQNGRVAFESSKDGASDEQQGSTTTNYKMGSMMSSVHNEYSDLEDESSEETFEETEPANVPQASDADDYKDVSGKYTRYGIGAKLMMKMGYQQGKGLGSDQSGIVNPIESVGTKGRAGIGSAKQTVTDKGSAAVAAAATGTKAALVSDEESDMDDAETKEMGRLKLKVFDILLKLEKFGLELPGHLSNWAQGLRQGVPTLLDPIENTYRQLKDIYENMMVLDQRQKSMDFELSQSYDLETEIEDEISQLEATQNLFRDIDVDKFSESLSLSSSSSTSIIDKSWLQQISLFKDSSMIKSDLQESAFLSLVQSKLASLLSVDLADLEMQESVVIPALHELSRYFLSTHAQRGGSPAQLDLYLLKYYSDSFKKLITSTREAHGDQTCDQVMVAILSLWSSLPVFVDMDGALYWLLQEIFANRMAWYIDAWDPHSTHILDIIVMDYLTVFSRQTGAQLSRVYNALTAKIHGYLDHDSTNSMWFELKSATKLRDTRTQLELIFNILLPQIAVHNSKSQSASLASLAEKSLVSWISESNLDDEFTFDVLLTVCQAAKFKSSLRILQYMVFNKWLQIAVQLHANQTDPTRIPRWFSKWYSYFTQKSAIMDDDDDVFEEVVTWYLAKALKMIQSNFDSNECQSLPRLNGEILPTPDQFFHFDHASTPDASGLASDQLMVTFKDMVDDFCFDHGISVTSLRGRFHETKGFPIMEFARGQGRPIHAYINDEVLWICSSSGDPERGDYEPIDFTTLSDIV</sequence>
<accession>A0ABP0ZKL2</accession>
<dbReference type="RefSeq" id="XP_066829842.1">
    <property type="nucleotide sequence ID" value="XM_066972955.1"/>
</dbReference>